<gene>
    <name evidence="2" type="ORF">Drose_15035</name>
</gene>
<sequence length="304" mass="34374">MTSWYAIHVYDYASRDELVLHVVVPVAELLRQRDARCFIVRYWSGGPHVRLRVDLQDDAAFAEVFEVVRRHAAAYFDWQRKPRGFDDKAYLAAQAVYAGREGGAPPDLRLVPHATVCPAAYHPEYGKYGGPVGVSVAETLFCRSTAVVLDLLPAVVRDPVGRRAAALAMMLRALRSAGLSLADARRFLDQHHRYWSGYVPPERRKFWHDSVRDDRFGIGAAARRLLDPENTETHVSVWEDAVRAATAVRQAGPAPVDVLHHFLHTHNNRLGIEPVDEAHLADLGRAVLDRVDERLWYADFEELR</sequence>
<proteinExistence type="predicted"/>
<dbReference type="NCBIfam" id="TIGR03891">
    <property type="entry name" value="thiopep_ocin"/>
    <property type="match status" value="1"/>
</dbReference>
<dbReference type="RefSeq" id="WP_260728839.1">
    <property type="nucleotide sequence ID" value="NZ_BAAABS010000089.1"/>
</dbReference>
<accession>A0ABY5ZGP0</accession>
<dbReference type="EMBL" id="CP073721">
    <property type="protein sequence ID" value="UWZ39434.1"/>
    <property type="molecule type" value="Genomic_DNA"/>
</dbReference>
<name>A0ABY5ZGP0_9ACTN</name>
<dbReference type="Proteomes" id="UP001058271">
    <property type="component" value="Chromosome"/>
</dbReference>
<evidence type="ECO:0000259" key="1">
    <source>
        <dbReference type="Pfam" id="PF14028"/>
    </source>
</evidence>
<protein>
    <submittedName>
        <fullName evidence="2">Thiopeptide-type bacteriocin biosynthesis protein</fullName>
    </submittedName>
</protein>
<keyword evidence="3" id="KW-1185">Reference proteome</keyword>
<feature type="domain" description="Thiopeptide-type bacteriocin biosynthesis" evidence="1">
    <location>
        <begin position="4"/>
        <end position="283"/>
    </location>
</feature>
<evidence type="ECO:0000313" key="2">
    <source>
        <dbReference type="EMBL" id="UWZ39434.1"/>
    </source>
</evidence>
<organism evidence="2 3">
    <name type="scientific">Dactylosporangium roseum</name>
    <dbReference type="NCBI Taxonomy" id="47989"/>
    <lineage>
        <taxon>Bacteria</taxon>
        <taxon>Bacillati</taxon>
        <taxon>Actinomycetota</taxon>
        <taxon>Actinomycetes</taxon>
        <taxon>Micromonosporales</taxon>
        <taxon>Micromonosporaceae</taxon>
        <taxon>Dactylosporangium</taxon>
    </lineage>
</organism>
<dbReference type="InterPro" id="IPR023809">
    <property type="entry name" value="Thiopep_bacteriocin_synth_dom"/>
</dbReference>
<evidence type="ECO:0000313" key="3">
    <source>
        <dbReference type="Proteomes" id="UP001058271"/>
    </source>
</evidence>
<reference evidence="2" key="1">
    <citation type="submission" date="2021-04" db="EMBL/GenBank/DDBJ databases">
        <title>Biosynthetic gene clusters of Dactylosporangioum roseum.</title>
        <authorList>
            <person name="Hartkoorn R.C."/>
            <person name="Beaudoing E."/>
            <person name="Hot D."/>
            <person name="Moureu S."/>
        </authorList>
    </citation>
    <scope>NUCLEOTIDE SEQUENCE</scope>
    <source>
        <strain evidence="2">NRRL B-16295</strain>
    </source>
</reference>
<dbReference type="Pfam" id="PF14028">
    <property type="entry name" value="Lant_dehydr_C"/>
    <property type="match status" value="1"/>
</dbReference>